<sequence length="901" mass="98861">MMTSRLAGPGRGAPQSATRAQLQELVRVIRTTPAIDNHAHPLLPREHLSSIPLASIVTEASGDALRDTPKTLAHHRAVRQLAAALGCGRDGEPELPASWDAVVAAVERRRTDPAAYDRWTAICLAGIETILLDDGLDSPGRAQGFSSHDVFVRSPCRRIVRIEALAADIIERHAQRYDGTLPTDDVFGQMLEEFDTHIKRAIQDPHVVGFKSVICYRTGLAIPPVVNTAAARESFADILQHHTLHGKFTRLDHEGLNELFVHHTAVLIRDCSSHFRKPIQFHIGLGDNDITLTTSSPAHLQEFIRNYPSVPIVLLHASYPYTREAGYLASVYSNVYADIGEVFPQVSQGGQEAILRQVLELCPWSKILWSTDGHWLPETYLLAMIQGREALESVLCGLVCGGQLSWDAAIEMAKDILFRNSNQLYQLGLSLPASDAGQGTVGAGAGQKHSDLEKVQDFISCRPYPSFVRVCWVDYTAMSRARMIPFKRFLGLLEDGKSTSLGITKAALGLLQNDTLVDSASATGEYRLHPDLSSLKSGPINGQVSVYGDFKGEDGSSVVLCPRSQLKRVVEVAAQHGLSFLLGFEIEFVLMERCRGEDNDGREFKPPPATGGHAWSTSRFSGNPQLARLLRDMVIQLEAVGVEVEQLHAESAPGQFEFPLPPLPPLEAVDTLLHVRETLMALAAAAGYKLTLHPKPFPKACGTASHVHISVQTATASGSELPGEQDTEVYESFYAGILDHLPAILAFTYSNPASYERAVDGCWAGGTWVAWGTQNRETPLRKIDGSHWELKCLDGVANPYLAMAAVLGCGIAGVRDKELLVWPDCKFDPATLPEFMPAHYKSQKLPPSLNEALKALETDASLAEMLSSEVVKRYIEVKRAELQLLGSMPPIQRWNWMVERY</sequence>
<dbReference type="Gene3D" id="3.30.590.10">
    <property type="entry name" value="Glutamine synthetase/guanido kinase, catalytic domain"/>
    <property type="match status" value="1"/>
</dbReference>
<dbReference type="OMA" id="LEGCPRT"/>
<reference evidence="6" key="4">
    <citation type="journal article" date="2015" name="G3 (Bethesda)">
        <title>Genome sequences of three phytopathogenic species of the Magnaporthaceae family of fungi.</title>
        <authorList>
            <person name="Okagaki L.H."/>
            <person name="Nunes C.C."/>
            <person name="Sailsbery J."/>
            <person name="Clay B."/>
            <person name="Brown D."/>
            <person name="John T."/>
            <person name="Oh Y."/>
            <person name="Young N."/>
            <person name="Fitzgerald M."/>
            <person name="Haas B.J."/>
            <person name="Zeng Q."/>
            <person name="Young S."/>
            <person name="Adiconis X."/>
            <person name="Fan L."/>
            <person name="Levin J.Z."/>
            <person name="Mitchell T.K."/>
            <person name="Okubara P.A."/>
            <person name="Farman M.L."/>
            <person name="Kohn L.M."/>
            <person name="Birren B."/>
            <person name="Ma L.-J."/>
            <person name="Dean R.A."/>
        </authorList>
    </citation>
    <scope>NUCLEOTIDE SEQUENCE</scope>
    <source>
        <strain evidence="6">ATCC 64411 / 73-15</strain>
    </source>
</reference>
<dbReference type="OrthoDB" id="3364440at2759"/>
<evidence type="ECO:0000256" key="1">
    <source>
        <dbReference type="ARBA" id="ARBA00021364"/>
    </source>
</evidence>
<reference evidence="7" key="1">
    <citation type="submission" date="2010-05" db="EMBL/GenBank/DDBJ databases">
        <title>The genome sequence of Magnaporthe poae strain ATCC 64411.</title>
        <authorList>
            <person name="Ma L.-J."/>
            <person name="Dead R."/>
            <person name="Young S."/>
            <person name="Zeng Q."/>
            <person name="Koehrsen M."/>
            <person name="Alvarado L."/>
            <person name="Berlin A."/>
            <person name="Chapman S.B."/>
            <person name="Chen Z."/>
            <person name="Freedman E."/>
            <person name="Gellesch M."/>
            <person name="Goldberg J."/>
            <person name="Griggs A."/>
            <person name="Gujja S."/>
            <person name="Heilman E.R."/>
            <person name="Heiman D."/>
            <person name="Hepburn T."/>
            <person name="Howarth C."/>
            <person name="Jen D."/>
            <person name="Larson L."/>
            <person name="Mehta T."/>
            <person name="Neiman D."/>
            <person name="Pearson M."/>
            <person name="Roberts A."/>
            <person name="Saif S."/>
            <person name="Shea T."/>
            <person name="Shenoy N."/>
            <person name="Sisk P."/>
            <person name="Stolte C."/>
            <person name="Sykes S."/>
            <person name="Walk T."/>
            <person name="White J."/>
            <person name="Yandava C."/>
            <person name="Haas B."/>
            <person name="Nusbaum C."/>
            <person name="Birren B."/>
        </authorList>
    </citation>
    <scope>NUCLEOTIDE SEQUENCE [LARGE SCALE GENOMIC DNA]</scope>
    <source>
        <strain evidence="7">ATCC 64411 / 73-15</strain>
    </source>
</reference>
<dbReference type="eggNOG" id="KOG0683">
    <property type="taxonomic scope" value="Eukaryota"/>
</dbReference>
<gene>
    <name evidence="5" type="ORF">MAPG_05551</name>
</gene>
<name>A0A0C4DZP5_MAGP6</name>
<keyword evidence="5" id="KW-0378">Hydrolase</keyword>
<dbReference type="InterPro" id="IPR032466">
    <property type="entry name" value="Metal_Hydrolase"/>
</dbReference>
<evidence type="ECO:0000313" key="5">
    <source>
        <dbReference type="EMBL" id="KLU86539.1"/>
    </source>
</evidence>
<dbReference type="Pfam" id="PF00120">
    <property type="entry name" value="Gln-synt_C"/>
    <property type="match status" value="1"/>
</dbReference>
<reference evidence="5" key="2">
    <citation type="submission" date="2010-05" db="EMBL/GenBank/DDBJ databases">
        <title>The Genome Sequence of Magnaporthe poae strain ATCC 64411.</title>
        <authorList>
            <consortium name="The Broad Institute Genome Sequencing Platform"/>
            <consortium name="Broad Institute Genome Sequencing Center for Infectious Disease"/>
            <person name="Ma L.-J."/>
            <person name="Dead R."/>
            <person name="Young S."/>
            <person name="Zeng Q."/>
            <person name="Koehrsen M."/>
            <person name="Alvarado L."/>
            <person name="Berlin A."/>
            <person name="Chapman S.B."/>
            <person name="Chen Z."/>
            <person name="Freedman E."/>
            <person name="Gellesch M."/>
            <person name="Goldberg J."/>
            <person name="Griggs A."/>
            <person name="Gujja S."/>
            <person name="Heilman E.R."/>
            <person name="Heiman D."/>
            <person name="Hepburn T."/>
            <person name="Howarth C."/>
            <person name="Jen D."/>
            <person name="Larson L."/>
            <person name="Mehta T."/>
            <person name="Neiman D."/>
            <person name="Pearson M."/>
            <person name="Roberts A."/>
            <person name="Saif S."/>
            <person name="Shea T."/>
            <person name="Shenoy N."/>
            <person name="Sisk P."/>
            <person name="Stolte C."/>
            <person name="Sykes S."/>
            <person name="Walk T."/>
            <person name="White J."/>
            <person name="Yandava C."/>
            <person name="Haas B."/>
            <person name="Nusbaum C."/>
            <person name="Birren B."/>
        </authorList>
    </citation>
    <scope>NUCLEOTIDE SEQUENCE</scope>
    <source>
        <strain evidence="5">ATCC 64411</strain>
    </source>
</reference>
<evidence type="ECO:0000256" key="3">
    <source>
        <dbReference type="RuleBase" id="RU000384"/>
    </source>
</evidence>
<dbReference type="EnsemblFungi" id="MAPG_05551T0">
    <property type="protein sequence ID" value="MAPG_05551T0"/>
    <property type="gene ID" value="MAPG_05551"/>
</dbReference>
<evidence type="ECO:0000259" key="4">
    <source>
        <dbReference type="PROSITE" id="PS51987"/>
    </source>
</evidence>
<evidence type="ECO:0000256" key="2">
    <source>
        <dbReference type="PROSITE-ProRule" id="PRU01331"/>
    </source>
</evidence>
<dbReference type="Proteomes" id="UP000011715">
    <property type="component" value="Unassembled WGS sequence"/>
</dbReference>
<dbReference type="AlphaFoldDB" id="A0A0C4DZP5"/>
<comment type="similarity">
    <text evidence="2 3">Belongs to the glutamine synthetase family.</text>
</comment>
<organism evidence="6 7">
    <name type="scientific">Magnaporthiopsis poae (strain ATCC 64411 / 73-15)</name>
    <name type="common">Kentucky bluegrass fungus</name>
    <name type="synonym">Magnaporthe poae</name>
    <dbReference type="NCBI Taxonomy" id="644358"/>
    <lineage>
        <taxon>Eukaryota</taxon>
        <taxon>Fungi</taxon>
        <taxon>Dikarya</taxon>
        <taxon>Ascomycota</taxon>
        <taxon>Pezizomycotina</taxon>
        <taxon>Sordariomycetes</taxon>
        <taxon>Sordariomycetidae</taxon>
        <taxon>Magnaporthales</taxon>
        <taxon>Magnaporthaceae</taxon>
        <taxon>Magnaporthiopsis</taxon>
    </lineage>
</organism>
<protein>
    <recommendedName>
        <fullName evidence="1">Glutamine synthetase</fullName>
    </recommendedName>
</protein>
<evidence type="ECO:0000313" key="7">
    <source>
        <dbReference type="Proteomes" id="UP000011715"/>
    </source>
</evidence>
<reference evidence="5" key="3">
    <citation type="submission" date="2011-03" db="EMBL/GenBank/DDBJ databases">
        <title>Annotation of Magnaporthe poae ATCC 64411.</title>
        <authorList>
            <person name="Ma L.-J."/>
            <person name="Dead R."/>
            <person name="Young S.K."/>
            <person name="Zeng Q."/>
            <person name="Gargeya S."/>
            <person name="Fitzgerald M."/>
            <person name="Haas B."/>
            <person name="Abouelleil A."/>
            <person name="Alvarado L."/>
            <person name="Arachchi H.M."/>
            <person name="Berlin A."/>
            <person name="Brown A."/>
            <person name="Chapman S.B."/>
            <person name="Chen Z."/>
            <person name="Dunbar C."/>
            <person name="Freedman E."/>
            <person name="Gearin G."/>
            <person name="Gellesch M."/>
            <person name="Goldberg J."/>
            <person name="Griggs A."/>
            <person name="Gujja S."/>
            <person name="Heiman D."/>
            <person name="Howarth C."/>
            <person name="Larson L."/>
            <person name="Lui A."/>
            <person name="MacDonald P.J.P."/>
            <person name="Mehta T."/>
            <person name="Montmayeur A."/>
            <person name="Murphy C."/>
            <person name="Neiman D."/>
            <person name="Pearson M."/>
            <person name="Priest M."/>
            <person name="Roberts A."/>
            <person name="Saif S."/>
            <person name="Shea T."/>
            <person name="Shenoy N."/>
            <person name="Sisk P."/>
            <person name="Stolte C."/>
            <person name="Sykes S."/>
            <person name="Yandava C."/>
            <person name="Wortman J."/>
            <person name="Nusbaum C."/>
            <person name="Birren B."/>
        </authorList>
    </citation>
    <scope>NUCLEOTIDE SEQUENCE</scope>
    <source>
        <strain evidence="5">ATCC 64411</strain>
    </source>
</reference>
<dbReference type="Gene3D" id="3.10.20.70">
    <property type="entry name" value="Glutamine synthetase, N-terminal domain"/>
    <property type="match status" value="1"/>
</dbReference>
<dbReference type="PROSITE" id="PS51987">
    <property type="entry name" value="GS_CATALYTIC"/>
    <property type="match status" value="1"/>
</dbReference>
<dbReference type="STRING" id="644358.A0A0C4DZP5"/>
<dbReference type="Gene3D" id="3.20.20.140">
    <property type="entry name" value="Metal-dependent hydrolases"/>
    <property type="match status" value="1"/>
</dbReference>
<dbReference type="InterPro" id="IPR006680">
    <property type="entry name" value="Amidohydro-rel"/>
</dbReference>
<proteinExistence type="inferred from homology"/>
<dbReference type="Pfam" id="PF04909">
    <property type="entry name" value="Amidohydro_2"/>
    <property type="match status" value="1"/>
</dbReference>
<dbReference type="InterPro" id="IPR008146">
    <property type="entry name" value="Gln_synth_cat_dom"/>
</dbReference>
<dbReference type="PANTHER" id="PTHR43383">
    <property type="entry name" value="NODULIN 6"/>
    <property type="match status" value="1"/>
</dbReference>
<dbReference type="EMBL" id="ADBL01001325">
    <property type="status" value="NOT_ANNOTATED_CDS"/>
    <property type="molecule type" value="Genomic_DNA"/>
</dbReference>
<dbReference type="PANTHER" id="PTHR43383:SF2">
    <property type="entry name" value="AMIDOHYDROLASE 2 FAMILY PROTEIN"/>
    <property type="match status" value="1"/>
</dbReference>
<reference evidence="6" key="5">
    <citation type="submission" date="2015-06" db="UniProtKB">
        <authorList>
            <consortium name="EnsemblFungi"/>
        </authorList>
    </citation>
    <scope>IDENTIFICATION</scope>
    <source>
        <strain evidence="6">ATCC 64411</strain>
    </source>
</reference>
<dbReference type="SUPFAM" id="SSF55931">
    <property type="entry name" value="Glutamine synthetase/guanido kinase"/>
    <property type="match status" value="1"/>
</dbReference>
<dbReference type="GO" id="GO:0004356">
    <property type="term" value="F:glutamine synthetase activity"/>
    <property type="evidence" value="ECO:0007669"/>
    <property type="project" value="InterPro"/>
</dbReference>
<dbReference type="InterPro" id="IPR014746">
    <property type="entry name" value="Gln_synth/guanido_kin_cat_dom"/>
</dbReference>
<dbReference type="GO" id="GO:0016787">
    <property type="term" value="F:hydrolase activity"/>
    <property type="evidence" value="ECO:0007669"/>
    <property type="project" value="UniProtKB-KW"/>
</dbReference>
<evidence type="ECO:0000313" key="6">
    <source>
        <dbReference type="EnsemblFungi" id="MAPG_05551T0"/>
    </source>
</evidence>
<feature type="domain" description="GS catalytic" evidence="4">
    <location>
        <begin position="562"/>
        <end position="901"/>
    </location>
</feature>
<dbReference type="SUPFAM" id="SSF51556">
    <property type="entry name" value="Metallo-dependent hydrolases"/>
    <property type="match status" value="1"/>
</dbReference>
<dbReference type="EMBL" id="GL876969">
    <property type="protein sequence ID" value="KLU86539.1"/>
    <property type="molecule type" value="Genomic_DNA"/>
</dbReference>
<dbReference type="VEuPathDB" id="FungiDB:MAPG_05551"/>
<keyword evidence="7" id="KW-1185">Reference proteome</keyword>
<accession>A0A0C4DZP5</accession>
<dbReference type="InterPro" id="IPR036651">
    <property type="entry name" value="Gln_synt_N_sf"/>
</dbReference>
<dbReference type="GO" id="GO:0006542">
    <property type="term" value="P:glutamine biosynthetic process"/>
    <property type="evidence" value="ECO:0007669"/>
    <property type="project" value="InterPro"/>
</dbReference>
<dbReference type="SMART" id="SM01230">
    <property type="entry name" value="Gln-synt_C"/>
    <property type="match status" value="1"/>
</dbReference>